<organism evidence="2 3">
    <name type="scientific">Candidatus Desulfosporosinus infrequens</name>
    <dbReference type="NCBI Taxonomy" id="2043169"/>
    <lineage>
        <taxon>Bacteria</taxon>
        <taxon>Bacillati</taxon>
        <taxon>Bacillota</taxon>
        <taxon>Clostridia</taxon>
        <taxon>Eubacteriales</taxon>
        <taxon>Desulfitobacteriaceae</taxon>
        <taxon>Desulfosporosinus</taxon>
    </lineage>
</organism>
<sequence>MEDKNTLIDVGRDSGILKRINEASTGVGKHKIEQVILTHSHYDHASLLPIIKRIYSPIVFAYSSNLQEVDEIVKGGELLQIADRQFEVIHTPGHSTDSICLYCAQEKVLFAGDTPLIIRTKDNTYAPEFIQVLEYLVSKPIESIYFGHGAPLSEDCNGTIQTTLRNIR</sequence>
<dbReference type="InterPro" id="IPR050662">
    <property type="entry name" value="Sec-metab_biosynth-thioest"/>
</dbReference>
<dbReference type="EMBL" id="OMOF01000296">
    <property type="protein sequence ID" value="SPF46589.1"/>
    <property type="molecule type" value="Genomic_DNA"/>
</dbReference>
<evidence type="ECO:0000313" key="3">
    <source>
        <dbReference type="Proteomes" id="UP000238916"/>
    </source>
</evidence>
<accession>A0A2U3L499</accession>
<dbReference type="SUPFAM" id="SSF56281">
    <property type="entry name" value="Metallo-hydrolase/oxidoreductase"/>
    <property type="match status" value="1"/>
</dbReference>
<dbReference type="Gene3D" id="3.60.15.10">
    <property type="entry name" value="Ribonuclease Z/Hydroxyacylglutathione hydrolase-like"/>
    <property type="match status" value="2"/>
</dbReference>
<reference evidence="3" key="1">
    <citation type="submission" date="2018-02" db="EMBL/GenBank/DDBJ databases">
        <authorList>
            <person name="Hausmann B."/>
        </authorList>
    </citation>
    <scope>NUCLEOTIDE SEQUENCE [LARGE SCALE GENOMIC DNA]</scope>
    <source>
        <strain evidence="3">Peat soil MAG SbF1</strain>
    </source>
</reference>
<evidence type="ECO:0000259" key="1">
    <source>
        <dbReference type="SMART" id="SM00849"/>
    </source>
</evidence>
<dbReference type="InterPro" id="IPR036866">
    <property type="entry name" value="RibonucZ/Hydroxyglut_hydro"/>
</dbReference>
<protein>
    <submittedName>
        <fullName evidence="2">Beta-lactamase domain protein</fullName>
    </submittedName>
</protein>
<gene>
    <name evidence="2" type="ORF">SBF1_3650003</name>
</gene>
<dbReference type="PANTHER" id="PTHR23131:SF0">
    <property type="entry name" value="ENDORIBONUCLEASE LACTB2"/>
    <property type="match status" value="1"/>
</dbReference>
<evidence type="ECO:0000313" key="2">
    <source>
        <dbReference type="EMBL" id="SPF46589.1"/>
    </source>
</evidence>
<dbReference type="Proteomes" id="UP000238916">
    <property type="component" value="Unassembled WGS sequence"/>
</dbReference>
<dbReference type="AlphaFoldDB" id="A0A2U3L499"/>
<dbReference type="SMART" id="SM00849">
    <property type="entry name" value="Lactamase_B"/>
    <property type="match status" value="1"/>
</dbReference>
<dbReference type="Pfam" id="PF00753">
    <property type="entry name" value="Lactamase_B"/>
    <property type="match status" value="1"/>
</dbReference>
<proteinExistence type="predicted"/>
<name>A0A2U3L499_9FIRM</name>
<feature type="domain" description="Metallo-beta-lactamase" evidence="1">
    <location>
        <begin position="3"/>
        <end position="148"/>
    </location>
</feature>
<dbReference type="PANTHER" id="PTHR23131">
    <property type="entry name" value="ENDORIBONUCLEASE LACTB2"/>
    <property type="match status" value="1"/>
</dbReference>
<dbReference type="InterPro" id="IPR001279">
    <property type="entry name" value="Metallo-B-lactamas"/>
</dbReference>